<name>A0A414P9M0_9FIRM</name>
<accession>A0A414P9M0</accession>
<protein>
    <submittedName>
        <fullName evidence="1">Uncharacterized protein</fullName>
    </submittedName>
</protein>
<reference evidence="1 2" key="1">
    <citation type="submission" date="2018-08" db="EMBL/GenBank/DDBJ databases">
        <title>A genome reference for cultivated species of the human gut microbiota.</title>
        <authorList>
            <person name="Zou Y."/>
            <person name="Xue W."/>
            <person name="Luo G."/>
        </authorList>
    </citation>
    <scope>NUCLEOTIDE SEQUENCE [LARGE SCALE GENOMIC DNA]</scope>
    <source>
        <strain evidence="1 2">AM25-1LB</strain>
    </source>
</reference>
<proteinExistence type="predicted"/>
<dbReference type="AlphaFoldDB" id="A0A414P9M0"/>
<comment type="caution">
    <text evidence="1">The sequence shown here is derived from an EMBL/GenBank/DDBJ whole genome shotgun (WGS) entry which is preliminary data.</text>
</comment>
<dbReference type="Proteomes" id="UP000284902">
    <property type="component" value="Unassembled WGS sequence"/>
</dbReference>
<organism evidence="1 2">
    <name type="scientific">[Ruminococcus] lactaris</name>
    <dbReference type="NCBI Taxonomy" id="46228"/>
    <lineage>
        <taxon>Bacteria</taxon>
        <taxon>Bacillati</taxon>
        <taxon>Bacillota</taxon>
        <taxon>Clostridia</taxon>
        <taxon>Lachnospirales</taxon>
        <taxon>Lachnospiraceae</taxon>
        <taxon>Mediterraneibacter</taxon>
    </lineage>
</organism>
<evidence type="ECO:0000313" key="2">
    <source>
        <dbReference type="Proteomes" id="UP000284902"/>
    </source>
</evidence>
<dbReference type="EMBL" id="QRHG01000003">
    <property type="protein sequence ID" value="RHF62912.1"/>
    <property type="molecule type" value="Genomic_DNA"/>
</dbReference>
<evidence type="ECO:0000313" key="1">
    <source>
        <dbReference type="EMBL" id="RHF62912.1"/>
    </source>
</evidence>
<gene>
    <name evidence="1" type="ORF">DW672_01845</name>
</gene>
<sequence length="101" mass="11935">MPDGKIGEAICEKYFATEDWEVDFAQKTSVLKRISDYTGLNFRQVLDLPYSYFLLLNRDSWLYSYQSSEKGMEILKNLWRVQQTQSDDAAVSELKERMVHR</sequence>